<dbReference type="PANTHER" id="PTHR31691">
    <property type="entry name" value="ROTATIN"/>
    <property type="match status" value="1"/>
</dbReference>
<evidence type="ECO:0000313" key="2">
    <source>
        <dbReference type="EMBL" id="KAJ8960103.1"/>
    </source>
</evidence>
<keyword evidence="3" id="KW-1185">Reference proteome</keyword>
<proteinExistence type="predicted"/>
<organism evidence="2 3">
    <name type="scientific">Molorchus minor</name>
    <dbReference type="NCBI Taxonomy" id="1323400"/>
    <lineage>
        <taxon>Eukaryota</taxon>
        <taxon>Metazoa</taxon>
        <taxon>Ecdysozoa</taxon>
        <taxon>Arthropoda</taxon>
        <taxon>Hexapoda</taxon>
        <taxon>Insecta</taxon>
        <taxon>Pterygota</taxon>
        <taxon>Neoptera</taxon>
        <taxon>Endopterygota</taxon>
        <taxon>Coleoptera</taxon>
        <taxon>Polyphaga</taxon>
        <taxon>Cucujiformia</taxon>
        <taxon>Chrysomeloidea</taxon>
        <taxon>Cerambycidae</taxon>
        <taxon>Lamiinae</taxon>
        <taxon>Monochamini</taxon>
        <taxon>Molorchus</taxon>
    </lineage>
</organism>
<name>A0ABQ9IS81_9CUCU</name>
<protein>
    <submittedName>
        <fullName evidence="2">Uncharacterized protein</fullName>
    </submittedName>
</protein>
<accession>A0ABQ9IS81</accession>
<reference evidence="2" key="1">
    <citation type="journal article" date="2023" name="Insect Mol. Biol.">
        <title>Genome sequencing provides insights into the evolution of gene families encoding plant cell wall-degrading enzymes in longhorned beetles.</title>
        <authorList>
            <person name="Shin N.R."/>
            <person name="Okamura Y."/>
            <person name="Kirsch R."/>
            <person name="Pauchet Y."/>
        </authorList>
    </citation>
    <scope>NUCLEOTIDE SEQUENCE</scope>
    <source>
        <strain evidence="2">MMC_N1</strain>
    </source>
</reference>
<dbReference type="EMBL" id="JAPWTJ010003235">
    <property type="protein sequence ID" value="KAJ8960103.1"/>
    <property type="molecule type" value="Genomic_DNA"/>
</dbReference>
<comment type="caution">
    <text evidence="2">The sequence shown here is derived from an EMBL/GenBank/DDBJ whole genome shotgun (WGS) entry which is preliminary data.</text>
</comment>
<dbReference type="PANTHER" id="PTHR31691:SF1">
    <property type="entry name" value="ROTATIN"/>
    <property type="match status" value="1"/>
</dbReference>
<dbReference type="Proteomes" id="UP001162164">
    <property type="component" value="Unassembled WGS sequence"/>
</dbReference>
<gene>
    <name evidence="2" type="ORF">NQ317_012335</name>
</gene>
<dbReference type="InterPro" id="IPR030791">
    <property type="entry name" value="Rotatin"/>
</dbReference>
<feature type="compositionally biased region" description="Basic and acidic residues" evidence="1">
    <location>
        <begin position="111"/>
        <end position="122"/>
    </location>
</feature>
<evidence type="ECO:0000313" key="3">
    <source>
        <dbReference type="Proteomes" id="UP001162164"/>
    </source>
</evidence>
<sequence>MSEKFISSVHVQKLGSGILFDNDLARSKELISKLFHWFLLEPSSMEEVLRSYIEPHYYPHLDELDGIIEQRDEDIVVPRLECDVPLSYRTDTSSVKQFTPTIASTATPLEGRVRGEPSDERQSGANRASHLSSSNEDLITYRLTVDEDFKINEALIIYQTIFLPWQPLIEADRHVLQSVENSLKNPPQPSSILHSCEFFINVLLHDFPAEIFLQRPSIVMVRMSFFFDKLSYEFYSLMTCGSIRITNSVLNCLRDLTKALSIRINHYNDISMRNFKTDLLPQLYSICNMASSGVNRNSENDDVSSNVSEKFERIEDVLALQNCQMSVPKYCFMTVGAIFKYMSSNMASLGKQGEKQSDELIELLCLTIRIGIWDQQQNHLTLMVLKDFNEMLVQYGEGLEYLRLEYITSEGESDFSGNIKTALSNVLLDVTLGRLYSEVHNTILKYVQSYSLSDKQEPLKRYEDVKNVCQGMMATVKFLKEYKSLGAFENLRLAKQALPV</sequence>
<feature type="region of interest" description="Disordered" evidence="1">
    <location>
        <begin position="109"/>
        <end position="131"/>
    </location>
</feature>
<evidence type="ECO:0000256" key="1">
    <source>
        <dbReference type="SAM" id="MobiDB-lite"/>
    </source>
</evidence>